<dbReference type="OrthoDB" id="3611744at2"/>
<organism evidence="2 3">
    <name type="scientific">Thermoflavimicrobium daqui</name>
    <dbReference type="NCBI Taxonomy" id="2137476"/>
    <lineage>
        <taxon>Bacteria</taxon>
        <taxon>Bacillati</taxon>
        <taxon>Bacillota</taxon>
        <taxon>Bacilli</taxon>
        <taxon>Bacillales</taxon>
        <taxon>Thermoactinomycetaceae</taxon>
        <taxon>Thermoflavimicrobium</taxon>
    </lineage>
</organism>
<sequence length="37" mass="4393">MIFSIHQPTYLAWGGYFNKIMVSAIYIILDNAQFNRR</sequence>
<keyword evidence="1" id="KW-1133">Transmembrane helix</keyword>
<dbReference type="Proteomes" id="UP000251213">
    <property type="component" value="Unassembled WGS sequence"/>
</dbReference>
<evidence type="ECO:0000313" key="2">
    <source>
        <dbReference type="EMBL" id="RAL26050.1"/>
    </source>
</evidence>
<name>A0A364K777_9BACL</name>
<evidence type="ECO:0000256" key="1">
    <source>
        <dbReference type="SAM" id="Phobius"/>
    </source>
</evidence>
<reference evidence="2 3" key="1">
    <citation type="submission" date="2018-06" db="EMBL/GenBank/DDBJ databases">
        <title>Thermoflavimicrobium daqus sp. nov., a thermophilic microbe isolated from Moutai-flavour Daqu.</title>
        <authorList>
            <person name="Wang X."/>
            <person name="Zhou H."/>
        </authorList>
    </citation>
    <scope>NUCLEOTIDE SEQUENCE [LARGE SCALE GENOMIC DNA]</scope>
    <source>
        <strain evidence="2 3">FBKL4.011</strain>
    </source>
</reference>
<keyword evidence="3" id="KW-1185">Reference proteome</keyword>
<proteinExistence type="predicted"/>
<dbReference type="AlphaFoldDB" id="A0A364K777"/>
<dbReference type="EMBL" id="QJKK01000003">
    <property type="protein sequence ID" value="RAL26050.1"/>
    <property type="molecule type" value="Genomic_DNA"/>
</dbReference>
<gene>
    <name evidence="2" type="ORF">DL897_07705</name>
</gene>
<evidence type="ECO:0000313" key="3">
    <source>
        <dbReference type="Proteomes" id="UP000251213"/>
    </source>
</evidence>
<keyword evidence="1" id="KW-0812">Transmembrane</keyword>
<accession>A0A364K777</accession>
<reference evidence="2 3" key="2">
    <citation type="submission" date="2018-06" db="EMBL/GenBank/DDBJ databases">
        <authorList>
            <person name="Zhirakovskaya E."/>
        </authorList>
    </citation>
    <scope>NUCLEOTIDE SEQUENCE [LARGE SCALE GENOMIC DNA]</scope>
    <source>
        <strain evidence="2 3">FBKL4.011</strain>
    </source>
</reference>
<feature type="transmembrane region" description="Helical" evidence="1">
    <location>
        <begin position="12"/>
        <end position="29"/>
    </location>
</feature>
<dbReference type="InterPro" id="IPR014985">
    <property type="entry name" value="WbqC"/>
</dbReference>
<keyword evidence="1" id="KW-0472">Membrane</keyword>
<protein>
    <submittedName>
        <fullName evidence="2">Uncharacterized protein</fullName>
    </submittedName>
</protein>
<comment type="caution">
    <text evidence="2">The sequence shown here is derived from an EMBL/GenBank/DDBJ whole genome shotgun (WGS) entry which is preliminary data.</text>
</comment>
<dbReference type="Pfam" id="PF08889">
    <property type="entry name" value="WbqC"/>
    <property type="match status" value="1"/>
</dbReference>